<comment type="caution">
    <text evidence="2">The sequence shown here is derived from an EMBL/GenBank/DDBJ whole genome shotgun (WGS) entry which is preliminary data.</text>
</comment>
<evidence type="ECO:0000313" key="2">
    <source>
        <dbReference type="EMBL" id="RYB93830.1"/>
    </source>
</evidence>
<evidence type="ECO:0000313" key="3">
    <source>
        <dbReference type="Proteomes" id="UP000294071"/>
    </source>
</evidence>
<feature type="transmembrane region" description="Helical" evidence="1">
    <location>
        <begin position="199"/>
        <end position="220"/>
    </location>
</feature>
<gene>
    <name evidence="2" type="ORF">EUA93_05320</name>
</gene>
<protein>
    <submittedName>
        <fullName evidence="2">Uncharacterized protein</fullName>
    </submittedName>
</protein>
<evidence type="ECO:0000256" key="1">
    <source>
        <dbReference type="SAM" id="Phobius"/>
    </source>
</evidence>
<dbReference type="Proteomes" id="UP000294071">
    <property type="component" value="Unassembled WGS sequence"/>
</dbReference>
<dbReference type="AlphaFoldDB" id="A0A4Q2RX67"/>
<keyword evidence="1" id="KW-0472">Membrane</keyword>
<accession>A0A4Q2RX67</accession>
<name>A0A4Q2RX67_9ACTN</name>
<keyword evidence="3" id="KW-1185">Reference proteome</keyword>
<keyword evidence="1" id="KW-1133">Transmembrane helix</keyword>
<dbReference type="OrthoDB" id="4842279at2"/>
<reference evidence="2 3" key="1">
    <citation type="submission" date="2019-01" db="EMBL/GenBank/DDBJ databases">
        <title>Novel species of Nocardioides.</title>
        <authorList>
            <person name="Liu Q."/>
            <person name="Xin Y.-H."/>
        </authorList>
    </citation>
    <scope>NUCLEOTIDE SEQUENCE [LARGE SCALE GENOMIC DNA]</scope>
    <source>
        <strain evidence="2 3">CGMCC 4.6882</strain>
    </source>
</reference>
<dbReference type="EMBL" id="SDWT01000001">
    <property type="protein sequence ID" value="RYB93830.1"/>
    <property type="molecule type" value="Genomic_DNA"/>
</dbReference>
<keyword evidence="1" id="KW-0812">Transmembrane</keyword>
<sequence>MTRLDLTTVRRRLQPGRLLLGSLLEIGIKAYGAGAALSVALSDTDTVGGKAGDAIRAVPNLSEKYHRAQYVVEHRQEIEAAVTYLNEHTVSQAELESTVTRSSATLDSIETTYAEVGRARDVLQIDGIRGTIDNAREAIEHVGNAWSARPDLDSINQLAAVADQVNPLLDQVDVLIPVYYGSLLAVTDNFASDEIAGTLLVMALAFGAAAVLGRVVGFWVRRGRPGLLAVLLQALGARVFRPWYVANLPWALSPPVYSAAREGIRREIVADPEAALDEDSFRELEQYFARRADPGT</sequence>
<dbReference type="RefSeq" id="WP_129399187.1">
    <property type="nucleotide sequence ID" value="NZ_SDWT01000001.1"/>
</dbReference>
<organism evidence="2 3">
    <name type="scientific">Nocardioides oleivorans</name>
    <dbReference type="NCBI Taxonomy" id="273676"/>
    <lineage>
        <taxon>Bacteria</taxon>
        <taxon>Bacillati</taxon>
        <taxon>Actinomycetota</taxon>
        <taxon>Actinomycetes</taxon>
        <taxon>Propionibacteriales</taxon>
        <taxon>Nocardioidaceae</taxon>
        <taxon>Nocardioides</taxon>
    </lineage>
</organism>
<proteinExistence type="predicted"/>